<dbReference type="Proteomes" id="UP000805193">
    <property type="component" value="Unassembled WGS sequence"/>
</dbReference>
<proteinExistence type="predicted"/>
<reference evidence="1 2" key="1">
    <citation type="journal article" date="2020" name="Cell">
        <title>Large-Scale Comparative Analyses of Tick Genomes Elucidate Their Genetic Diversity and Vector Capacities.</title>
        <authorList>
            <consortium name="Tick Genome and Microbiome Consortium (TIGMIC)"/>
            <person name="Jia N."/>
            <person name="Wang J."/>
            <person name="Shi W."/>
            <person name="Du L."/>
            <person name="Sun Y."/>
            <person name="Zhan W."/>
            <person name="Jiang J.F."/>
            <person name="Wang Q."/>
            <person name="Zhang B."/>
            <person name="Ji P."/>
            <person name="Bell-Sakyi L."/>
            <person name="Cui X.M."/>
            <person name="Yuan T.T."/>
            <person name="Jiang B.G."/>
            <person name="Yang W.F."/>
            <person name="Lam T.T."/>
            <person name="Chang Q.C."/>
            <person name="Ding S.J."/>
            <person name="Wang X.J."/>
            <person name="Zhu J.G."/>
            <person name="Ruan X.D."/>
            <person name="Zhao L."/>
            <person name="Wei J.T."/>
            <person name="Ye R.Z."/>
            <person name="Que T.C."/>
            <person name="Du C.H."/>
            <person name="Zhou Y.H."/>
            <person name="Cheng J.X."/>
            <person name="Dai P.F."/>
            <person name="Guo W.B."/>
            <person name="Han X.H."/>
            <person name="Huang E.J."/>
            <person name="Li L.F."/>
            <person name="Wei W."/>
            <person name="Gao Y.C."/>
            <person name="Liu J.Z."/>
            <person name="Shao H.Z."/>
            <person name="Wang X."/>
            <person name="Wang C.C."/>
            <person name="Yang T.C."/>
            <person name="Huo Q.B."/>
            <person name="Li W."/>
            <person name="Chen H.Y."/>
            <person name="Chen S.E."/>
            <person name="Zhou L.G."/>
            <person name="Ni X.B."/>
            <person name="Tian J.H."/>
            <person name="Sheng Y."/>
            <person name="Liu T."/>
            <person name="Pan Y.S."/>
            <person name="Xia L.Y."/>
            <person name="Li J."/>
            <person name="Zhao F."/>
            <person name="Cao W.C."/>
        </authorList>
    </citation>
    <scope>NUCLEOTIDE SEQUENCE [LARGE SCALE GENOMIC DNA]</scope>
    <source>
        <strain evidence="1">Iper-2018</strain>
    </source>
</reference>
<organism evidence="1 2">
    <name type="scientific">Ixodes persulcatus</name>
    <name type="common">Taiga tick</name>
    <dbReference type="NCBI Taxonomy" id="34615"/>
    <lineage>
        <taxon>Eukaryota</taxon>
        <taxon>Metazoa</taxon>
        <taxon>Ecdysozoa</taxon>
        <taxon>Arthropoda</taxon>
        <taxon>Chelicerata</taxon>
        <taxon>Arachnida</taxon>
        <taxon>Acari</taxon>
        <taxon>Parasitiformes</taxon>
        <taxon>Ixodida</taxon>
        <taxon>Ixodoidea</taxon>
        <taxon>Ixodidae</taxon>
        <taxon>Ixodinae</taxon>
        <taxon>Ixodes</taxon>
    </lineage>
</organism>
<keyword evidence="2" id="KW-1185">Reference proteome</keyword>
<name>A0AC60QF39_IXOPE</name>
<gene>
    <name evidence="1" type="ORF">HPB47_020562</name>
</gene>
<feature type="non-terminal residue" evidence="1">
    <location>
        <position position="1"/>
    </location>
</feature>
<protein>
    <submittedName>
        <fullName evidence="1">Uncharacterized protein</fullName>
    </submittedName>
</protein>
<evidence type="ECO:0000313" key="2">
    <source>
        <dbReference type="Proteomes" id="UP000805193"/>
    </source>
</evidence>
<dbReference type="EMBL" id="JABSTQ010009122">
    <property type="protein sequence ID" value="KAG0432736.1"/>
    <property type="molecule type" value="Genomic_DNA"/>
</dbReference>
<comment type="caution">
    <text evidence="1">The sequence shown here is derived from an EMBL/GenBank/DDBJ whole genome shotgun (WGS) entry which is preliminary data.</text>
</comment>
<accession>A0AC60QF39</accession>
<evidence type="ECO:0000313" key="1">
    <source>
        <dbReference type="EMBL" id="KAG0432736.1"/>
    </source>
</evidence>
<sequence>RSGADGTSSRGTSLTVPTTAATCNSGLQEMDLDDECTSRASPIHVTSTKAKQSAANCGGVGASSAPQPGLVNSQDMEIDLYCTFAPATPVICNQQTPPESKESPSQDRGRPKQTTSRGAPRVCHMLTYELLLELMEECEGLGNYTPLIHALGQVYSRVGWLKRSFPRRPQGEPSGGGLSKEELRAMETDMDKDEDCQEATEAAGTGSPGADDFVSRMVSSLTLASCSNRQCYVWAETGRLATSHLFCDEKNNVIILRTLCTYNIFRTPFSSALVHAIMILCENLEIGLRVRYPVGVPPLLSLAEVQSRAEEQRVFSSKTGQAQVGRRDHKFHERGSPASRANWPHRLRNVLNALHQVLTTRVIEGHFSREFGPGDDEVIVVATKTMKIFFMASVLGGQLEQSADTVDEDCTDKDENPLLAADRDPTHPKEDPLCELLGVKVTDCRKPLIPFEEFYNEPLSEQLESDRGFVHSRGASKDGQFSFLNHAFVLTPAVKALGLYYDNRIRMYSERHLSVIQMLVGGAPANPYLRLNVRRDHLIDDALHKLELVAMESPSSLKKQLVVEFEGEQGIDEGGVSKEFFQLVVEEIFNPDIAMFTLNAETQTYWFNPTSFESDAQFKLIGIILGLAIYNNVILDVHFPMVVYRKLMGRKGTFYDLKDWNPALASGLQQLLDYSGEDMEETFVQSFRISYQDVFGSVLSHDLKENGDSLLVNQDNKWEFVDLYADFLLNKSVEKQFRAFRRGFLLVTDDSPLETLFRPEEVELLVCGSKNFDFNALEESTEYDGGYCANTPIIRHFWELVHEFSQEQKRKLLQFATGSDRVPVGGLSKLKLVVARHGTDSDRLPTAHTCFNVLLLPEYSSKEKLEDRLLKAINYSKGFGMF</sequence>